<keyword evidence="4 5" id="KW-0975">Bacterial flagellum</keyword>
<comment type="subunit">
    <text evidence="2 5">Homopentamer.</text>
</comment>
<dbReference type="GO" id="GO:0007155">
    <property type="term" value="P:cell adhesion"/>
    <property type="evidence" value="ECO:0007669"/>
    <property type="project" value="InterPro"/>
</dbReference>
<dbReference type="GO" id="GO:0005576">
    <property type="term" value="C:extracellular region"/>
    <property type="evidence" value="ECO:0007669"/>
    <property type="project" value="UniProtKB-SubCell"/>
</dbReference>
<sequence>MTLINFGSMRNRDGRMLMDGAASNLDTTATIDSLVMVKKIPIDVINESISKIQKKEEAYGKLNELLANFKQLSDSLRNSPTYLSSSSSVFDSTVISTNCNTSTPASYYLSATTASGAVASQYAISDITIAVAQSKSVQGFTSNSASIVTATPTDGMFEPGTFQIGSTSITLAEGDNLPTIQAKINFLSATTGVKASIIQLASDNFQLTLSSTNPGVANEFTITDHSNIFSNCTNVSWTSVGASDAILTINNQAITRSTNTIADLVPGVTFTLLNSTPSTPGDNTSINVAVNPDTNKIAETIGLYADGFNEIISFIDKQKERDPKTNQLIEDAVLGEDSVLNIIRNSLMNDVYSTVAGANPNFNDISDIGIKVAGYAKGQDNNKIGIMNLLEVNTTDLLSNISTNLANVRQIFETTFVSDNNNFAIYGRSNNITATSFSVDFDKTRVADTGQTYVDKSGVSHTVNNAATVRYTDASGRPGSTYLYYDYNATANTTRFWGLEGSALEGIELLYFGTGTDLANINLTLGVAEKSYQSTEDVINPKDGVLKGAFKYLSDQTKEQEATMKLREKDMEDYRRLLVKQFAKVEEAVSKVNTLIQFLDAQDSVKNNSKN</sequence>
<dbReference type="PANTHER" id="PTHR30288:SF0">
    <property type="entry name" value="FLAGELLAR HOOK-ASSOCIATED PROTEIN 2"/>
    <property type="match status" value="1"/>
</dbReference>
<accession>A0A0F5MR46</accession>
<keyword evidence="8" id="KW-0282">Flagellum</keyword>
<dbReference type="InterPro" id="IPR040026">
    <property type="entry name" value="FliD"/>
</dbReference>
<evidence type="ECO:0000259" key="7">
    <source>
        <dbReference type="Pfam" id="PF07195"/>
    </source>
</evidence>
<proteinExistence type="inferred from homology"/>
<keyword evidence="3" id="KW-0175">Coiled coil</keyword>
<dbReference type="Proteomes" id="UP000033358">
    <property type="component" value="Unassembled WGS sequence"/>
</dbReference>
<dbReference type="Pfam" id="PF07196">
    <property type="entry name" value="Flagellin_IN"/>
    <property type="match status" value="1"/>
</dbReference>
<keyword evidence="5" id="KW-0964">Secreted</keyword>
<evidence type="ECO:0000256" key="2">
    <source>
        <dbReference type="ARBA" id="ARBA00011255"/>
    </source>
</evidence>
<feature type="domain" description="Flagellar hook-associated protein 2 C-terminal" evidence="7">
    <location>
        <begin position="242"/>
        <end position="593"/>
    </location>
</feature>
<dbReference type="EMBL" id="JYHA01000058">
    <property type="protein sequence ID" value="KKB96542.1"/>
    <property type="molecule type" value="Genomic_DNA"/>
</dbReference>
<dbReference type="PANTHER" id="PTHR30288">
    <property type="entry name" value="FLAGELLAR CAP/ASSEMBLY PROTEIN FLID"/>
    <property type="match status" value="1"/>
</dbReference>
<organism evidence="8 9">
    <name type="scientific">Candidatus Arcanibacter lacustris</name>
    <dbReference type="NCBI Taxonomy" id="1607817"/>
    <lineage>
        <taxon>Bacteria</taxon>
        <taxon>Pseudomonadati</taxon>
        <taxon>Pseudomonadota</taxon>
        <taxon>Alphaproteobacteria</taxon>
        <taxon>Rickettsiales</taxon>
        <taxon>Candidatus Arcanibacter</taxon>
    </lineage>
</organism>
<protein>
    <recommendedName>
        <fullName evidence="5">Flagellar hook-associated protein 2</fullName>
        <shortName evidence="5">HAP2</shortName>
    </recommendedName>
    <alternativeName>
        <fullName evidence="5">Flagellar cap protein</fullName>
    </alternativeName>
</protein>
<keyword evidence="9" id="KW-1185">Reference proteome</keyword>
<dbReference type="InterPro" id="IPR003481">
    <property type="entry name" value="FliD_N"/>
</dbReference>
<comment type="function">
    <text evidence="5">Required for morphogenesis and for the elongation of the flagellar filament by facilitating polymerization of the flagellin monomers at the tip of growing filament. Forms a capping structure, which prevents flagellin subunits (transported through the central channel of the flagellum) from leaking out without polymerization at the distal end.</text>
</comment>
<evidence type="ECO:0000256" key="1">
    <source>
        <dbReference type="ARBA" id="ARBA00009764"/>
    </source>
</evidence>
<comment type="subcellular location">
    <subcellularLocation>
        <location evidence="5">Secreted</location>
    </subcellularLocation>
    <subcellularLocation>
        <location evidence="5">Bacterial flagellum</location>
    </subcellularLocation>
</comment>
<dbReference type="Pfam" id="PF07195">
    <property type="entry name" value="FliD_C"/>
    <property type="match status" value="1"/>
</dbReference>
<evidence type="ECO:0000256" key="4">
    <source>
        <dbReference type="ARBA" id="ARBA00023143"/>
    </source>
</evidence>
<dbReference type="GO" id="GO:0009421">
    <property type="term" value="C:bacterial-type flagellum filament cap"/>
    <property type="evidence" value="ECO:0007669"/>
    <property type="project" value="InterPro"/>
</dbReference>
<dbReference type="GO" id="GO:0071973">
    <property type="term" value="P:bacterial-type flagellum-dependent cell motility"/>
    <property type="evidence" value="ECO:0007669"/>
    <property type="project" value="TreeGrafter"/>
</dbReference>
<dbReference type="InterPro" id="IPR010810">
    <property type="entry name" value="Flagellin_hook_IN_motif"/>
</dbReference>
<evidence type="ECO:0000313" key="9">
    <source>
        <dbReference type="Proteomes" id="UP000033358"/>
    </source>
</evidence>
<evidence type="ECO:0000256" key="3">
    <source>
        <dbReference type="ARBA" id="ARBA00023054"/>
    </source>
</evidence>
<comment type="similarity">
    <text evidence="1 5">Belongs to the FliD family.</text>
</comment>
<keyword evidence="8" id="KW-0966">Cell projection</keyword>
<dbReference type="InterPro" id="IPR010809">
    <property type="entry name" value="FliD_C"/>
</dbReference>
<dbReference type="Pfam" id="PF02465">
    <property type="entry name" value="FliD_N"/>
    <property type="match status" value="1"/>
</dbReference>
<evidence type="ECO:0000313" key="8">
    <source>
        <dbReference type="EMBL" id="KKB96542.1"/>
    </source>
</evidence>
<gene>
    <name evidence="8" type="primary">fliD</name>
    <name evidence="8" type="ORF">SZ25_00357</name>
</gene>
<dbReference type="GO" id="GO:0009424">
    <property type="term" value="C:bacterial-type flagellum hook"/>
    <property type="evidence" value="ECO:0007669"/>
    <property type="project" value="UniProtKB-UniRule"/>
</dbReference>
<name>A0A0F5MR46_9RICK</name>
<keyword evidence="8" id="KW-0969">Cilium</keyword>
<reference evidence="8 9" key="1">
    <citation type="submission" date="2015-02" db="EMBL/GenBank/DDBJ databases">
        <title>Single cell genomics of a rare environmental alphaproteobacterium provides unique insights into Rickettsiaceae evolution.</title>
        <authorList>
            <person name="Martijn J."/>
            <person name="Schulz F."/>
            <person name="Zaremba-Niedzwiedzka K."/>
            <person name="Viklund J."/>
            <person name="Stepanauskas R."/>
            <person name="Andersson S.G.E."/>
            <person name="Horn M."/>
            <person name="Guy L."/>
            <person name="Ettema T.J.G."/>
        </authorList>
    </citation>
    <scope>NUCLEOTIDE SEQUENCE [LARGE SCALE GENOMIC DNA]</scope>
    <source>
        <strain evidence="8 9">SCGC AAA041-L04</strain>
    </source>
</reference>
<comment type="caution">
    <text evidence="8">The sequence shown here is derived from an EMBL/GenBank/DDBJ whole genome shotgun (WGS) entry which is preliminary data.</text>
</comment>
<evidence type="ECO:0000259" key="6">
    <source>
        <dbReference type="Pfam" id="PF02465"/>
    </source>
</evidence>
<dbReference type="AlphaFoldDB" id="A0A0F5MR46"/>
<evidence type="ECO:0000256" key="5">
    <source>
        <dbReference type="RuleBase" id="RU362066"/>
    </source>
</evidence>
<feature type="domain" description="Flagellar hook-associated protein 2 N-terminal" evidence="6">
    <location>
        <begin position="23"/>
        <end position="125"/>
    </location>
</feature>